<feature type="compositionally biased region" description="Acidic residues" evidence="1">
    <location>
        <begin position="78"/>
        <end position="100"/>
    </location>
</feature>
<dbReference type="EMBL" id="JACSEA010000019">
    <property type="protein sequence ID" value="KAF7382071.1"/>
    <property type="molecule type" value="Genomic_DNA"/>
</dbReference>
<protein>
    <submittedName>
        <fullName evidence="2">Uncharacterized protein</fullName>
    </submittedName>
</protein>
<dbReference type="AlphaFoldDB" id="A0A834J504"/>
<name>A0A834J504_VESVU</name>
<evidence type="ECO:0000256" key="1">
    <source>
        <dbReference type="SAM" id="MobiDB-lite"/>
    </source>
</evidence>
<reference evidence="2" key="1">
    <citation type="journal article" date="2020" name="G3 (Bethesda)">
        <title>High-Quality Assemblies for Three Invasive Social Wasps from the &lt;i&gt;Vespula&lt;/i&gt; Genus.</title>
        <authorList>
            <person name="Harrop T.W.R."/>
            <person name="Guhlin J."/>
            <person name="McLaughlin G.M."/>
            <person name="Permina E."/>
            <person name="Stockwell P."/>
            <person name="Gilligan J."/>
            <person name="Le Lec M.F."/>
            <person name="Gruber M.A.M."/>
            <person name="Quinn O."/>
            <person name="Lovegrove M."/>
            <person name="Duncan E.J."/>
            <person name="Remnant E.J."/>
            <person name="Van Eeckhoven J."/>
            <person name="Graham B."/>
            <person name="Knapp R.A."/>
            <person name="Langford K.W."/>
            <person name="Kronenberg Z."/>
            <person name="Press M.O."/>
            <person name="Eacker S.M."/>
            <person name="Wilson-Rankin E.E."/>
            <person name="Purcell J."/>
            <person name="Lester P.J."/>
            <person name="Dearden P.K."/>
        </authorList>
    </citation>
    <scope>NUCLEOTIDE SEQUENCE</scope>
    <source>
        <strain evidence="2">Marl-1</strain>
    </source>
</reference>
<gene>
    <name evidence="2" type="ORF">HZH66_013503</name>
</gene>
<comment type="caution">
    <text evidence="2">The sequence shown here is derived from an EMBL/GenBank/DDBJ whole genome shotgun (WGS) entry which is preliminary data.</text>
</comment>
<dbReference type="Proteomes" id="UP000614350">
    <property type="component" value="Unassembled WGS sequence"/>
</dbReference>
<feature type="compositionally biased region" description="Pro residues" evidence="1">
    <location>
        <begin position="49"/>
        <end position="73"/>
    </location>
</feature>
<accession>A0A834J504</accession>
<organism evidence="2 3">
    <name type="scientific">Vespula vulgaris</name>
    <name type="common">Yellow jacket</name>
    <name type="synonym">Wasp</name>
    <dbReference type="NCBI Taxonomy" id="7454"/>
    <lineage>
        <taxon>Eukaryota</taxon>
        <taxon>Metazoa</taxon>
        <taxon>Ecdysozoa</taxon>
        <taxon>Arthropoda</taxon>
        <taxon>Hexapoda</taxon>
        <taxon>Insecta</taxon>
        <taxon>Pterygota</taxon>
        <taxon>Neoptera</taxon>
        <taxon>Endopterygota</taxon>
        <taxon>Hymenoptera</taxon>
        <taxon>Apocrita</taxon>
        <taxon>Aculeata</taxon>
        <taxon>Vespoidea</taxon>
        <taxon>Vespidae</taxon>
        <taxon>Vespinae</taxon>
        <taxon>Vespula</taxon>
    </lineage>
</organism>
<sequence>MAKSSFYTQCGYYESSRPAIKYVLTLSKYTGRKAEKKGWLRRAATAVPAPAPAPAPAPTPTPTPTPTLAPEPPRAYDNDDVGNDGDDDDDDEDDDEDDETWSISGIITRVAM</sequence>
<evidence type="ECO:0000313" key="2">
    <source>
        <dbReference type="EMBL" id="KAF7382071.1"/>
    </source>
</evidence>
<keyword evidence="3" id="KW-1185">Reference proteome</keyword>
<evidence type="ECO:0000313" key="3">
    <source>
        <dbReference type="Proteomes" id="UP000614350"/>
    </source>
</evidence>
<feature type="region of interest" description="Disordered" evidence="1">
    <location>
        <begin position="43"/>
        <end position="112"/>
    </location>
</feature>
<proteinExistence type="predicted"/>